<evidence type="ECO:0000259" key="1">
    <source>
        <dbReference type="Pfam" id="PF14111"/>
    </source>
</evidence>
<evidence type="ECO:0000313" key="2">
    <source>
        <dbReference type="Proteomes" id="UP001652660"/>
    </source>
</evidence>
<proteinExistence type="predicted"/>
<evidence type="ECO:0000313" key="3">
    <source>
        <dbReference type="RefSeq" id="XP_027062748.1"/>
    </source>
</evidence>
<keyword evidence="2" id="KW-1185">Reference proteome</keyword>
<dbReference type="Proteomes" id="UP001652660">
    <property type="component" value="Chromosome 5c"/>
</dbReference>
<dbReference type="RefSeq" id="XP_027062748.1">
    <property type="nucleotide sequence ID" value="XM_027206947.1"/>
</dbReference>
<accession>A0A6P6S9A5</accession>
<dbReference type="Pfam" id="PF14111">
    <property type="entry name" value="DUF4283"/>
    <property type="match status" value="1"/>
</dbReference>
<sequence length="320" mass="35618">MAARQPLAEGLGVFSSARRFFSQLFSQPSSSPIQIQPVTSYKGEAAVIFSREEADRLASPFRWALVGKFSHGRPSLEDIRKFLATLNLRDHVSVGLLDYRHVLIKCSTEVDFNRLWTRGIWQLGRFPMRVFRWTRDFHVQKESSLAPVWVTLPALPVHFFDKHSLFSILSLVGKPLFLDTATAAGTRPSVAKVCVEVDLVKPICSRVWVAVEGETGFWQQIVIEDLPSYCSKCWRVGHAVGDCKREGFASRQVPKRIAVASQVPQAAADSKQIEEVSVKETQGTSKLREEDPLPVLMLTLAGESFTKGLHLSEGVDAAAP</sequence>
<gene>
    <name evidence="3" type="primary">LOC113689119</name>
</gene>
<reference evidence="3" key="2">
    <citation type="submission" date="2025-08" db="UniProtKB">
        <authorList>
            <consortium name="RefSeq"/>
        </authorList>
    </citation>
    <scope>IDENTIFICATION</scope>
    <source>
        <tissue evidence="3">Leaves</tissue>
    </source>
</reference>
<dbReference type="OrthoDB" id="851886at2759"/>
<dbReference type="AlphaFoldDB" id="A0A6P6S9A5"/>
<dbReference type="GeneID" id="113689119"/>
<feature type="domain" description="DUF4283" evidence="1">
    <location>
        <begin position="61"/>
        <end position="139"/>
    </location>
</feature>
<protein>
    <recommendedName>
        <fullName evidence="1">DUF4283 domain-containing protein</fullName>
    </recommendedName>
</protein>
<dbReference type="InterPro" id="IPR040256">
    <property type="entry name" value="At4g02000-like"/>
</dbReference>
<dbReference type="PANTHER" id="PTHR31286:SF180">
    <property type="entry name" value="OS10G0362600 PROTEIN"/>
    <property type="match status" value="1"/>
</dbReference>
<reference evidence="2" key="1">
    <citation type="journal article" date="2025" name="Foods">
        <title>Unveiling the Microbial Signatures of Arabica Coffee Cherries: Insights into Ripeness Specific Diversity, Functional Traits, and Implications for Quality and Safety.</title>
        <authorList>
            <consortium name="RefSeq"/>
            <person name="Tenea G.N."/>
            <person name="Cifuentes V."/>
            <person name="Reyes P."/>
            <person name="Cevallos-Vallejos M."/>
        </authorList>
    </citation>
    <scope>NUCLEOTIDE SEQUENCE [LARGE SCALE GENOMIC DNA]</scope>
</reference>
<name>A0A6P6S9A5_COFAR</name>
<organism evidence="2 3">
    <name type="scientific">Coffea arabica</name>
    <name type="common">Arabian coffee</name>
    <dbReference type="NCBI Taxonomy" id="13443"/>
    <lineage>
        <taxon>Eukaryota</taxon>
        <taxon>Viridiplantae</taxon>
        <taxon>Streptophyta</taxon>
        <taxon>Embryophyta</taxon>
        <taxon>Tracheophyta</taxon>
        <taxon>Spermatophyta</taxon>
        <taxon>Magnoliopsida</taxon>
        <taxon>eudicotyledons</taxon>
        <taxon>Gunneridae</taxon>
        <taxon>Pentapetalae</taxon>
        <taxon>asterids</taxon>
        <taxon>lamiids</taxon>
        <taxon>Gentianales</taxon>
        <taxon>Rubiaceae</taxon>
        <taxon>Ixoroideae</taxon>
        <taxon>Gardenieae complex</taxon>
        <taxon>Bertiereae - Coffeeae clade</taxon>
        <taxon>Coffeeae</taxon>
        <taxon>Coffea</taxon>
    </lineage>
</organism>
<dbReference type="PANTHER" id="PTHR31286">
    <property type="entry name" value="GLYCINE-RICH CELL WALL STRUCTURAL PROTEIN 1.8-LIKE"/>
    <property type="match status" value="1"/>
</dbReference>
<dbReference type="InterPro" id="IPR025558">
    <property type="entry name" value="DUF4283"/>
</dbReference>